<dbReference type="OrthoDB" id="4935951at2"/>
<evidence type="ECO:0000313" key="1">
    <source>
        <dbReference type="EMBL" id="ALU41391.1"/>
    </source>
</evidence>
<accession>A0A0U3I0V6</accession>
<sequence>MLDVQEAQQARALQHAMTRAGISPSQLWWHYYSLSGDADELELEAYLYQALHLPRLERLMLDHALRELINDRPG</sequence>
<geneLocation type="plasmid" evidence="1">
    <name>1</name>
</geneLocation>
<evidence type="ECO:0000313" key="3">
    <source>
        <dbReference type="Proteomes" id="UP000057181"/>
    </source>
</evidence>
<dbReference type="KEGG" id="kfv:AS188_16010"/>
<dbReference type="Proteomes" id="UP000057181">
    <property type="component" value="Plasmid 1"/>
</dbReference>
<evidence type="ECO:0000313" key="4">
    <source>
        <dbReference type="Proteomes" id="UP000321155"/>
    </source>
</evidence>
<proteinExistence type="predicted"/>
<dbReference type="EMBL" id="CP013255">
    <property type="protein sequence ID" value="ALU41391.1"/>
    <property type="molecule type" value="Genomic_DNA"/>
</dbReference>
<organism evidence="1 3">
    <name type="scientific">Kocuria flava</name>
    <dbReference type="NCBI Taxonomy" id="446860"/>
    <lineage>
        <taxon>Bacteria</taxon>
        <taxon>Bacillati</taxon>
        <taxon>Actinomycetota</taxon>
        <taxon>Actinomycetes</taxon>
        <taxon>Micrococcales</taxon>
        <taxon>Micrococcaceae</taxon>
        <taxon>Kocuria</taxon>
    </lineage>
</organism>
<gene>
    <name evidence="1" type="ORF">AS188_16010</name>
    <name evidence="2" type="ORF">KFL01_29630</name>
</gene>
<dbReference type="Proteomes" id="UP000321155">
    <property type="component" value="Unassembled WGS sequence"/>
</dbReference>
<keyword evidence="4" id="KW-1185">Reference proteome</keyword>
<evidence type="ECO:0000313" key="2">
    <source>
        <dbReference type="EMBL" id="GEO93657.1"/>
    </source>
</evidence>
<name>A0A0U3I0V6_9MICC</name>
<dbReference type="RefSeq" id="WP_058860056.1">
    <property type="nucleotide sequence ID" value="NZ_BJZR01000151.1"/>
</dbReference>
<reference evidence="2 4" key="2">
    <citation type="submission" date="2019-07" db="EMBL/GenBank/DDBJ databases">
        <title>Whole genome shotgun sequence of Kocuria flava NBRC 107626.</title>
        <authorList>
            <person name="Hosoyama A."/>
            <person name="Uohara A."/>
            <person name="Ohji S."/>
            <person name="Ichikawa N."/>
        </authorList>
    </citation>
    <scope>NUCLEOTIDE SEQUENCE [LARGE SCALE GENOMIC DNA]</scope>
    <source>
        <strain evidence="2 4">NBRC 107626</strain>
    </source>
</reference>
<keyword evidence="1" id="KW-0614">Plasmid</keyword>
<reference evidence="1 3" key="1">
    <citation type="submission" date="2015-11" db="EMBL/GenBank/DDBJ databases">
        <title>Complete Genome Sequence of Kocuria flava strain HO-9041.</title>
        <authorList>
            <person name="Zhou M."/>
            <person name="Dai J."/>
        </authorList>
    </citation>
    <scope>NUCLEOTIDE SEQUENCE [LARGE SCALE GENOMIC DNA]</scope>
    <source>
        <strain evidence="1 3">HO-9041</strain>
        <plasmid evidence="1 3">1</plasmid>
    </source>
</reference>
<dbReference type="EMBL" id="BJZR01000151">
    <property type="protein sequence ID" value="GEO93657.1"/>
    <property type="molecule type" value="Genomic_DNA"/>
</dbReference>
<dbReference type="AlphaFoldDB" id="A0A0U3I0V6"/>
<protein>
    <submittedName>
        <fullName evidence="1">Uncharacterized protein</fullName>
    </submittedName>
</protein>